<organism evidence="2 3">
    <name type="scientific">Polarella glacialis</name>
    <name type="common">Dinoflagellate</name>
    <dbReference type="NCBI Taxonomy" id="89957"/>
    <lineage>
        <taxon>Eukaryota</taxon>
        <taxon>Sar</taxon>
        <taxon>Alveolata</taxon>
        <taxon>Dinophyceae</taxon>
        <taxon>Suessiales</taxon>
        <taxon>Suessiaceae</taxon>
        <taxon>Polarella</taxon>
    </lineage>
</organism>
<feature type="compositionally biased region" description="Basic and acidic residues" evidence="1">
    <location>
        <begin position="166"/>
        <end position="176"/>
    </location>
</feature>
<feature type="compositionally biased region" description="Basic and acidic residues" evidence="1">
    <location>
        <begin position="92"/>
        <end position="124"/>
    </location>
</feature>
<name>A0A813HDR5_POLGL</name>
<dbReference type="EMBL" id="CAJNNV010031344">
    <property type="protein sequence ID" value="CAE8635750.1"/>
    <property type="molecule type" value="Genomic_DNA"/>
</dbReference>
<sequence>MLHQTSFKHRSRCCSCSFFNLQETTAQWLLLLRVLAVTLDSNCRIDEPLGSASTHPIYDTIPTNGDGDSQNHSHNAFFRSRHRGIQEPRNPGSEEPRDRGNKESRKRGIQETRSQGNEESRNNDHQPLLRFEAPSLVTPNAISQAASTAPLARVQEVQEGSLDSDPLPRAEGSVRKEEEPRLFLEQFRGIFL</sequence>
<reference evidence="2" key="1">
    <citation type="submission" date="2021-02" db="EMBL/GenBank/DDBJ databases">
        <authorList>
            <person name="Dougan E. K."/>
            <person name="Rhodes N."/>
            <person name="Thang M."/>
            <person name="Chan C."/>
        </authorList>
    </citation>
    <scope>NUCLEOTIDE SEQUENCE</scope>
</reference>
<evidence type="ECO:0000313" key="3">
    <source>
        <dbReference type="Proteomes" id="UP000654075"/>
    </source>
</evidence>
<protein>
    <submittedName>
        <fullName evidence="2">Uncharacterized protein</fullName>
    </submittedName>
</protein>
<accession>A0A813HDR5</accession>
<evidence type="ECO:0000256" key="1">
    <source>
        <dbReference type="SAM" id="MobiDB-lite"/>
    </source>
</evidence>
<dbReference type="AlphaFoldDB" id="A0A813HDR5"/>
<feature type="region of interest" description="Disordered" evidence="1">
    <location>
        <begin position="46"/>
        <end position="125"/>
    </location>
</feature>
<feature type="compositionally biased region" description="Polar residues" evidence="1">
    <location>
        <begin position="61"/>
        <end position="74"/>
    </location>
</feature>
<dbReference type="Proteomes" id="UP000654075">
    <property type="component" value="Unassembled WGS sequence"/>
</dbReference>
<proteinExistence type="predicted"/>
<evidence type="ECO:0000313" key="2">
    <source>
        <dbReference type="EMBL" id="CAE8635750.1"/>
    </source>
</evidence>
<feature type="region of interest" description="Disordered" evidence="1">
    <location>
        <begin position="140"/>
        <end position="176"/>
    </location>
</feature>
<gene>
    <name evidence="2" type="ORF">PGLA1383_LOCUS51325</name>
</gene>
<keyword evidence="3" id="KW-1185">Reference proteome</keyword>
<comment type="caution">
    <text evidence="2">The sequence shown here is derived from an EMBL/GenBank/DDBJ whole genome shotgun (WGS) entry which is preliminary data.</text>
</comment>